<proteinExistence type="predicted"/>
<reference evidence="2 3" key="2">
    <citation type="submission" date="2016-08" db="EMBL/GenBank/DDBJ databases">
        <title>Pervasive Adenine N6-methylation of Active Genes in Fungi.</title>
        <authorList>
            <consortium name="DOE Joint Genome Institute"/>
            <person name="Mondo S.J."/>
            <person name="Dannebaum R.O."/>
            <person name="Kuo R.C."/>
            <person name="Labutti K."/>
            <person name="Haridas S."/>
            <person name="Kuo A."/>
            <person name="Salamov A."/>
            <person name="Ahrendt S.R."/>
            <person name="Lipzen A."/>
            <person name="Sullivan W."/>
            <person name="Andreopoulos W.B."/>
            <person name="Clum A."/>
            <person name="Lindquist E."/>
            <person name="Daum C."/>
            <person name="Ramamoorthy G.K."/>
            <person name="Gryganskyi A."/>
            <person name="Culley D."/>
            <person name="Magnuson J.K."/>
            <person name="James T.Y."/>
            <person name="O'Malley M.A."/>
            <person name="Stajich J.E."/>
            <person name="Spatafora J.W."/>
            <person name="Visel A."/>
            <person name="Grigoriev I.V."/>
        </authorList>
    </citation>
    <scope>NUCLEOTIDE SEQUENCE [LARGE SCALE GENOMIC DNA]</scope>
    <source>
        <strain evidence="3">finn</strain>
    </source>
</reference>
<organism evidence="2 3">
    <name type="scientific">Piromyces finnis</name>
    <dbReference type="NCBI Taxonomy" id="1754191"/>
    <lineage>
        <taxon>Eukaryota</taxon>
        <taxon>Fungi</taxon>
        <taxon>Fungi incertae sedis</taxon>
        <taxon>Chytridiomycota</taxon>
        <taxon>Chytridiomycota incertae sedis</taxon>
        <taxon>Neocallimastigomycetes</taxon>
        <taxon>Neocallimastigales</taxon>
        <taxon>Neocallimastigaceae</taxon>
        <taxon>Piromyces</taxon>
    </lineage>
</organism>
<comment type="caution">
    <text evidence="2">The sequence shown here is derived from an EMBL/GenBank/DDBJ whole genome shotgun (WGS) entry which is preliminary data.</text>
</comment>
<feature type="region of interest" description="Disordered" evidence="1">
    <location>
        <begin position="830"/>
        <end position="873"/>
    </location>
</feature>
<dbReference type="Proteomes" id="UP000193719">
    <property type="component" value="Unassembled WGS sequence"/>
</dbReference>
<keyword evidence="3" id="KW-1185">Reference proteome</keyword>
<evidence type="ECO:0000313" key="2">
    <source>
        <dbReference type="EMBL" id="ORX46146.1"/>
    </source>
</evidence>
<dbReference type="OrthoDB" id="10513138at2759"/>
<dbReference type="EMBL" id="MCFH01000036">
    <property type="protein sequence ID" value="ORX46146.1"/>
    <property type="molecule type" value="Genomic_DNA"/>
</dbReference>
<feature type="compositionally biased region" description="Basic residues" evidence="1">
    <location>
        <begin position="902"/>
        <end position="921"/>
    </location>
</feature>
<accession>A0A1Y1V4Y6</accession>
<name>A0A1Y1V4Y6_9FUNG</name>
<dbReference type="AlphaFoldDB" id="A0A1Y1V4Y6"/>
<feature type="compositionally biased region" description="Basic residues" evidence="1">
    <location>
        <begin position="856"/>
        <end position="871"/>
    </location>
</feature>
<feature type="region of interest" description="Disordered" evidence="1">
    <location>
        <begin position="486"/>
        <end position="528"/>
    </location>
</feature>
<evidence type="ECO:0000313" key="3">
    <source>
        <dbReference type="Proteomes" id="UP000193719"/>
    </source>
</evidence>
<sequence>MDVTGFICKCHYVDLFLKKIIIYRFECYNHIWELKLSLIDETPGRIKVSLKRLSEEPVKNYHNSFVKSKELLNEDNNLIYFSNENVTNKYIPSKCPLGKNTYDKLYNHKKKLEKLFLLSGNMKVKTSESDSATRTTTQIESLVDLYRNDKIKKENNKKDKRHQSSYINNEKKKEEAWTISYFVRGSPNTFNDSDYSFVTLDANNCPSVYFEVDGGICCCNCGGYTYPVLNIIQRTNFNEMKNRLKNLSSSVSTGLFRRIKRSFSSENDLNNNTRMKSKSELMTNWLQKNIYINRHANMDNDNLQVCNYKSNNNGNNYYNYIYTSKIRNPQNNNNKKERDLYKIISFDDNGVDRQKIIIEAMKEYQKDVIRSKRKKEKENYLKKSDKYRMNDNSNNQLSMNHLFPTFGENHYCFCHCHHYQKFDHSYYQKWEHRSIEFGYFGVYIHKNTKMKKSNCNNGKHKTTNTSSLFLSNDYYYSVQIPKYYGNRKKEGSEEEEEEKKEEKSMKENDLKVVTNDDHKKKSSSDNNEEEFDQFLLQDDNDYGDIMIIPCKKYYSLLKKNNLAEITKNSYARVFTENEMEELLHEENLCKQNKDGNAYINLKEKTNSEESLVRVFQECFDETVSPEDIKHLLKSNSDSLSFSSSSSESNSYNQKRASSSELDIEHYGIYKNSSGSLFIQHNDSNEFQYKDYKAIERNRKNNIFYKDFKSIFNIKDNPMKHVHSHHRTHDPNHNYLSSNDSLTQLSSSSSRLCSPSPSQFQFNTRSNSRLEFNPSQSIIDNFNSESDLGEKIKILKLTEDERRESIIASRNRFEESEREKIIMERAVREREIENRRRSQSPIKSNRRRKNSENDSKHHSHRHHHHHHSHHHHIDNDTINHYQDYIYEDESRHCHRSPSPMKSIKSHPSKKSHKNHHHSRKKNTGGGGNKTFRSKHVVKTSDYRYDLANSIYCQ</sequence>
<feature type="compositionally biased region" description="Basic and acidic residues" evidence="1">
    <location>
        <begin position="500"/>
        <end position="523"/>
    </location>
</feature>
<gene>
    <name evidence="2" type="ORF">BCR36DRAFT_405744</name>
</gene>
<feature type="region of interest" description="Disordered" evidence="1">
    <location>
        <begin position="889"/>
        <end position="934"/>
    </location>
</feature>
<protein>
    <submittedName>
        <fullName evidence="2">Uncharacterized protein</fullName>
    </submittedName>
</protein>
<reference evidence="2 3" key="1">
    <citation type="submission" date="2016-08" db="EMBL/GenBank/DDBJ databases">
        <title>Genomes of anaerobic fungi encode conserved fungal cellulosomes for biomass hydrolysis.</title>
        <authorList>
            <consortium name="DOE Joint Genome Institute"/>
            <person name="Haitjema C.H."/>
            <person name="Gilmore S.P."/>
            <person name="Henske J.K."/>
            <person name="Solomon K.V."/>
            <person name="De Groot R."/>
            <person name="Kuo A."/>
            <person name="Mondo S.J."/>
            <person name="Salamov A.A."/>
            <person name="Labutti K."/>
            <person name="Zhao Z."/>
            <person name="Chiniquy J."/>
            <person name="Barry K."/>
            <person name="Brewer H.M."/>
            <person name="Purvine S.O."/>
            <person name="Wright A.T."/>
            <person name="Boxma B."/>
            <person name="Van Alen T."/>
            <person name="Hackstein J.H."/>
            <person name="Baker S.E."/>
            <person name="Grigoriev I.V."/>
            <person name="O'Malley M.A."/>
        </authorList>
    </citation>
    <scope>NUCLEOTIDE SEQUENCE [LARGE SCALE GENOMIC DNA]</scope>
    <source>
        <strain evidence="3">finn</strain>
    </source>
</reference>
<evidence type="ECO:0000256" key="1">
    <source>
        <dbReference type="SAM" id="MobiDB-lite"/>
    </source>
</evidence>